<dbReference type="Gene3D" id="1.10.441.10">
    <property type="entry name" value="Phosphomannose Isomerase, domain 2"/>
    <property type="match status" value="1"/>
</dbReference>
<dbReference type="GO" id="GO:0009298">
    <property type="term" value="P:GDP-mannose biosynthetic process"/>
    <property type="evidence" value="ECO:0007669"/>
    <property type="project" value="InterPro"/>
</dbReference>
<comment type="similarity">
    <text evidence="2">Belongs to the mannose-6-phosphate isomerase type 1 family.</text>
</comment>
<dbReference type="InterPro" id="IPR014710">
    <property type="entry name" value="RmlC-like_jellyroll"/>
</dbReference>
<dbReference type="EC" id="5.3.1.8" evidence="3"/>
<evidence type="ECO:0000256" key="1">
    <source>
        <dbReference type="ARBA" id="ARBA00000757"/>
    </source>
</evidence>
<dbReference type="STRING" id="317018.AVL63_07940"/>
<feature type="binding site" evidence="8">
    <location>
        <position position="125"/>
    </location>
    <ligand>
        <name>Zn(2+)</name>
        <dbReference type="ChEBI" id="CHEBI:29105"/>
    </ligand>
</feature>
<feature type="domain" description="Phosphomannose isomerase type I catalytic" evidence="9">
    <location>
        <begin position="1"/>
        <end position="48"/>
    </location>
</feature>
<protein>
    <recommendedName>
        <fullName evidence="3">mannose-6-phosphate isomerase</fullName>
        <ecNumber evidence="3">5.3.1.8</ecNumber>
    </recommendedName>
</protein>
<dbReference type="Pfam" id="PF20511">
    <property type="entry name" value="PMI_typeI_cat"/>
    <property type="match status" value="2"/>
</dbReference>
<dbReference type="OrthoDB" id="9792649at2"/>
<dbReference type="NCBIfam" id="TIGR00218">
    <property type="entry name" value="manA"/>
    <property type="match status" value="1"/>
</dbReference>
<dbReference type="Gene3D" id="2.60.120.10">
    <property type="entry name" value="Jelly Rolls"/>
    <property type="match status" value="2"/>
</dbReference>
<proteinExistence type="inferred from homology"/>
<keyword evidence="11" id="KW-1185">Reference proteome</keyword>
<keyword evidence="5 8" id="KW-0862">Zinc</keyword>
<dbReference type="InterPro" id="IPR016305">
    <property type="entry name" value="Mannose-6-P_Isomerase"/>
</dbReference>
<feature type="binding site" evidence="8">
    <location>
        <position position="123"/>
    </location>
    <ligand>
        <name>Zn(2+)</name>
        <dbReference type="ChEBI" id="CHEBI:29105"/>
    </ligand>
</feature>
<feature type="active site" evidence="7">
    <location>
        <position position="328"/>
    </location>
</feature>
<dbReference type="PANTHER" id="PTHR10309">
    <property type="entry name" value="MANNOSE-6-PHOSPHATE ISOMERASE"/>
    <property type="match status" value="1"/>
</dbReference>
<evidence type="ECO:0000256" key="4">
    <source>
        <dbReference type="ARBA" id="ARBA00022723"/>
    </source>
</evidence>
<keyword evidence="4 8" id="KW-0479">Metal-binding</keyword>
<dbReference type="CDD" id="cd07011">
    <property type="entry name" value="cupin_PMI_type_I_N"/>
    <property type="match status" value="1"/>
</dbReference>
<evidence type="ECO:0000259" key="9">
    <source>
        <dbReference type="Pfam" id="PF20511"/>
    </source>
</evidence>
<comment type="cofactor">
    <cofactor evidence="8">
        <name>Zn(2+)</name>
        <dbReference type="ChEBI" id="CHEBI:29105"/>
    </cofactor>
    <text evidence="8">Binds 1 zinc ion per subunit.</text>
</comment>
<keyword evidence="6" id="KW-0413">Isomerase</keyword>
<accession>A0A0W8IKG6</accession>
<dbReference type="GO" id="GO:0005975">
    <property type="term" value="P:carbohydrate metabolic process"/>
    <property type="evidence" value="ECO:0007669"/>
    <property type="project" value="InterPro"/>
</dbReference>
<dbReference type="InterPro" id="IPR001250">
    <property type="entry name" value="Man6P_Isoase-1"/>
</dbReference>
<dbReference type="PRINTS" id="PR00714">
    <property type="entry name" value="MAN6PISMRASE"/>
</dbReference>
<dbReference type="GO" id="GO:0005829">
    <property type="term" value="C:cytosol"/>
    <property type="evidence" value="ECO:0007669"/>
    <property type="project" value="TreeGrafter"/>
</dbReference>
<evidence type="ECO:0000256" key="7">
    <source>
        <dbReference type="PIRSR" id="PIRSR001480-1"/>
    </source>
</evidence>
<evidence type="ECO:0000256" key="8">
    <source>
        <dbReference type="PIRSR" id="PIRSR001480-2"/>
    </source>
</evidence>
<feature type="binding site" evidence="8">
    <location>
        <position position="309"/>
    </location>
    <ligand>
        <name>Zn(2+)</name>
        <dbReference type="ChEBI" id="CHEBI:29105"/>
    </ligand>
</feature>
<feature type="binding site" evidence="8">
    <location>
        <position position="160"/>
    </location>
    <ligand>
        <name>Zn(2+)</name>
        <dbReference type="ChEBI" id="CHEBI:29105"/>
    </ligand>
</feature>
<evidence type="ECO:0000313" key="10">
    <source>
        <dbReference type="EMBL" id="KUG60328.1"/>
    </source>
</evidence>
<comment type="catalytic activity">
    <reaction evidence="1">
        <text>D-mannose 6-phosphate = D-fructose 6-phosphate</text>
        <dbReference type="Rhea" id="RHEA:12356"/>
        <dbReference type="ChEBI" id="CHEBI:58735"/>
        <dbReference type="ChEBI" id="CHEBI:61527"/>
        <dbReference type="EC" id="5.3.1.8"/>
    </reaction>
</comment>
<gene>
    <name evidence="10" type="ORF">AVL63_07940</name>
</gene>
<dbReference type="PANTHER" id="PTHR10309:SF0">
    <property type="entry name" value="MANNOSE-6-PHOSPHATE ISOMERASE"/>
    <property type="match status" value="1"/>
</dbReference>
<evidence type="ECO:0000256" key="5">
    <source>
        <dbReference type="ARBA" id="ARBA00022833"/>
    </source>
</evidence>
<evidence type="ECO:0000256" key="3">
    <source>
        <dbReference type="ARBA" id="ARBA00011956"/>
    </source>
</evidence>
<feature type="domain" description="Phosphomannose isomerase type I catalytic" evidence="9">
    <location>
        <begin position="104"/>
        <end position="176"/>
    </location>
</feature>
<dbReference type="PIRSF" id="PIRSF001480">
    <property type="entry name" value="Mannose-6-phosphate_isomerase"/>
    <property type="match status" value="1"/>
</dbReference>
<dbReference type="EMBL" id="LQBM01000001">
    <property type="protein sequence ID" value="KUG60328.1"/>
    <property type="molecule type" value="Genomic_DNA"/>
</dbReference>
<dbReference type="RefSeq" id="WP_058887312.1">
    <property type="nucleotide sequence ID" value="NZ_LQBM01000001.1"/>
</dbReference>
<dbReference type="InterPro" id="IPR046457">
    <property type="entry name" value="PMI_typeI_cat"/>
</dbReference>
<evidence type="ECO:0000256" key="6">
    <source>
        <dbReference type="ARBA" id="ARBA00023235"/>
    </source>
</evidence>
<dbReference type="AlphaFoldDB" id="A0A0W8IKG6"/>
<reference evidence="11" key="1">
    <citation type="submission" date="2015-12" db="EMBL/GenBank/DDBJ databases">
        <authorList>
            <person name="Nair G.R."/>
            <person name="Kaur G."/>
            <person name="Mayilraj S."/>
        </authorList>
    </citation>
    <scope>NUCLEOTIDE SEQUENCE [LARGE SCALE GENOMIC DNA]</scope>
    <source>
        <strain evidence="11">CD08_7</strain>
    </source>
</reference>
<dbReference type="GO" id="GO:0004476">
    <property type="term" value="F:mannose-6-phosphate isomerase activity"/>
    <property type="evidence" value="ECO:0007669"/>
    <property type="project" value="UniProtKB-EC"/>
</dbReference>
<dbReference type="SUPFAM" id="SSF51182">
    <property type="entry name" value="RmlC-like cupins"/>
    <property type="match status" value="1"/>
</dbReference>
<comment type="caution">
    <text evidence="10">The sequence shown here is derived from an EMBL/GenBank/DDBJ whole genome shotgun (WGS) entry which is preliminary data.</text>
</comment>
<dbReference type="GO" id="GO:0008270">
    <property type="term" value="F:zinc ion binding"/>
    <property type="evidence" value="ECO:0007669"/>
    <property type="project" value="InterPro"/>
</dbReference>
<organism evidence="10 11">
    <name type="scientific">Nesterenkonia jeotgali</name>
    <dbReference type="NCBI Taxonomy" id="317018"/>
    <lineage>
        <taxon>Bacteria</taxon>
        <taxon>Bacillati</taxon>
        <taxon>Actinomycetota</taxon>
        <taxon>Actinomycetes</taxon>
        <taxon>Micrococcales</taxon>
        <taxon>Micrococcaceae</taxon>
        <taxon>Nesterenkonia</taxon>
    </lineage>
</organism>
<dbReference type="InterPro" id="IPR011051">
    <property type="entry name" value="RmlC_Cupin_sf"/>
</dbReference>
<evidence type="ECO:0000313" key="11">
    <source>
        <dbReference type="Proteomes" id="UP000054023"/>
    </source>
</evidence>
<name>A0A0W8IKG6_9MICC</name>
<evidence type="ECO:0000256" key="2">
    <source>
        <dbReference type="ARBA" id="ARBA00010772"/>
    </source>
</evidence>
<sequence length="474" mass="50460">MFKMINPVRDYAWGSTTAFSELFGWAASATPQAEIWMGAHPSDPSCLELGAESSRTMPAAQAAEADRAAGTIQAPDATRPREAPRACGEVISLPDYLREAEELPDGFSFLLKVLAADRPLSIQSHPTADRARRGFAAEEAAGIAADAPHRSYKDPNAKPELIVALTEFSALCGFRPYPQASKVLTSLRAALALTGGSAQQTRLPGVLDRLQGFVEAQDYRAALEHLLGSGRTEVEAAAQELHELLQFSTGSAEHPAADLGDSLDPGTREMLLQVSAAFPADPGIFVTLLLNQVRLQPGESIYLPAGNLHAYLHGVGVELMGNSDNVLRGGLTSKHLDVEELLRVTDWEVLPVPHCPVRRSGSAPSRARYQAPFPEFQLESLEFPGETVLEGAGCAIVLCTAGELTLGAPSEPEIPVQDPAVTGSAGTSRMLTLRPGESAFLPDPTGHRLSALAHAQAFVAHTTSVSPDQEHPRP</sequence>
<dbReference type="Proteomes" id="UP000054023">
    <property type="component" value="Unassembled WGS sequence"/>
</dbReference>